<dbReference type="InterPro" id="IPR018957">
    <property type="entry name" value="Znf_C3HC4_RING-type"/>
</dbReference>
<evidence type="ECO:0000256" key="4">
    <source>
        <dbReference type="PROSITE-ProRule" id="PRU00175"/>
    </source>
</evidence>
<keyword evidence="3" id="KW-0862">Zinc</keyword>
<gene>
    <name evidence="6" type="ORF">DPMN_123776</name>
</gene>
<dbReference type="AlphaFoldDB" id="A0A9D4JVN2"/>
<dbReference type="EMBL" id="JAIWYP010000005">
    <property type="protein sequence ID" value="KAH3822007.1"/>
    <property type="molecule type" value="Genomic_DNA"/>
</dbReference>
<keyword evidence="7" id="KW-1185">Reference proteome</keyword>
<sequence length="91" mass="10338">MDRCPLCFETCQKPKLLPCLDTMCFTCLDEYVLKHARASGTFPCPVCGLELPVPVGGRMAACQNLTTTSTSRWNRRSSAHWRPWVVTYRAR</sequence>
<protein>
    <recommendedName>
        <fullName evidence="5">RING-type domain-containing protein</fullName>
    </recommendedName>
</protein>
<evidence type="ECO:0000256" key="2">
    <source>
        <dbReference type="ARBA" id="ARBA00022771"/>
    </source>
</evidence>
<dbReference type="InterPro" id="IPR001841">
    <property type="entry name" value="Znf_RING"/>
</dbReference>
<reference evidence="6" key="1">
    <citation type="journal article" date="2019" name="bioRxiv">
        <title>The Genome of the Zebra Mussel, Dreissena polymorpha: A Resource for Invasive Species Research.</title>
        <authorList>
            <person name="McCartney M.A."/>
            <person name="Auch B."/>
            <person name="Kono T."/>
            <person name="Mallez S."/>
            <person name="Zhang Y."/>
            <person name="Obille A."/>
            <person name="Becker A."/>
            <person name="Abrahante J.E."/>
            <person name="Garbe J."/>
            <person name="Badalamenti J.P."/>
            <person name="Herman A."/>
            <person name="Mangelson H."/>
            <person name="Liachko I."/>
            <person name="Sullivan S."/>
            <person name="Sone E.D."/>
            <person name="Koren S."/>
            <person name="Silverstein K.A.T."/>
            <person name="Beckman K.B."/>
            <person name="Gohl D.M."/>
        </authorList>
    </citation>
    <scope>NUCLEOTIDE SEQUENCE</scope>
    <source>
        <strain evidence="6">Duluth1</strain>
        <tissue evidence="6">Whole animal</tissue>
    </source>
</reference>
<dbReference type="Proteomes" id="UP000828390">
    <property type="component" value="Unassembled WGS sequence"/>
</dbReference>
<reference evidence="6" key="2">
    <citation type="submission" date="2020-11" db="EMBL/GenBank/DDBJ databases">
        <authorList>
            <person name="McCartney M.A."/>
            <person name="Auch B."/>
            <person name="Kono T."/>
            <person name="Mallez S."/>
            <person name="Becker A."/>
            <person name="Gohl D.M."/>
            <person name="Silverstein K.A.T."/>
            <person name="Koren S."/>
            <person name="Bechman K.B."/>
            <person name="Herman A."/>
            <person name="Abrahante J.E."/>
            <person name="Garbe J."/>
        </authorList>
    </citation>
    <scope>NUCLEOTIDE SEQUENCE</scope>
    <source>
        <strain evidence="6">Duluth1</strain>
        <tissue evidence="6">Whole animal</tissue>
    </source>
</reference>
<dbReference type="Gene3D" id="3.30.40.10">
    <property type="entry name" value="Zinc/RING finger domain, C3HC4 (zinc finger)"/>
    <property type="match status" value="1"/>
</dbReference>
<keyword evidence="2 4" id="KW-0863">Zinc-finger</keyword>
<name>A0A9D4JVN2_DREPO</name>
<dbReference type="InterPro" id="IPR013083">
    <property type="entry name" value="Znf_RING/FYVE/PHD"/>
</dbReference>
<evidence type="ECO:0000256" key="1">
    <source>
        <dbReference type="ARBA" id="ARBA00022723"/>
    </source>
</evidence>
<feature type="domain" description="RING-type" evidence="5">
    <location>
        <begin position="4"/>
        <end position="47"/>
    </location>
</feature>
<organism evidence="6 7">
    <name type="scientific">Dreissena polymorpha</name>
    <name type="common">Zebra mussel</name>
    <name type="synonym">Mytilus polymorpha</name>
    <dbReference type="NCBI Taxonomy" id="45954"/>
    <lineage>
        <taxon>Eukaryota</taxon>
        <taxon>Metazoa</taxon>
        <taxon>Spiralia</taxon>
        <taxon>Lophotrochozoa</taxon>
        <taxon>Mollusca</taxon>
        <taxon>Bivalvia</taxon>
        <taxon>Autobranchia</taxon>
        <taxon>Heteroconchia</taxon>
        <taxon>Euheterodonta</taxon>
        <taxon>Imparidentia</taxon>
        <taxon>Neoheterodontei</taxon>
        <taxon>Myida</taxon>
        <taxon>Dreissenoidea</taxon>
        <taxon>Dreissenidae</taxon>
        <taxon>Dreissena</taxon>
    </lineage>
</organism>
<dbReference type="SUPFAM" id="SSF57850">
    <property type="entry name" value="RING/U-box"/>
    <property type="match status" value="1"/>
</dbReference>
<accession>A0A9D4JVN2</accession>
<dbReference type="Pfam" id="PF00097">
    <property type="entry name" value="zf-C3HC4"/>
    <property type="match status" value="1"/>
</dbReference>
<evidence type="ECO:0000313" key="7">
    <source>
        <dbReference type="Proteomes" id="UP000828390"/>
    </source>
</evidence>
<dbReference type="GO" id="GO:0008270">
    <property type="term" value="F:zinc ion binding"/>
    <property type="evidence" value="ECO:0007669"/>
    <property type="project" value="UniProtKB-KW"/>
</dbReference>
<comment type="caution">
    <text evidence="6">The sequence shown here is derived from an EMBL/GenBank/DDBJ whole genome shotgun (WGS) entry which is preliminary data.</text>
</comment>
<dbReference type="PROSITE" id="PS50089">
    <property type="entry name" value="ZF_RING_2"/>
    <property type="match status" value="1"/>
</dbReference>
<proteinExistence type="predicted"/>
<keyword evidence="1" id="KW-0479">Metal-binding</keyword>
<evidence type="ECO:0000256" key="3">
    <source>
        <dbReference type="ARBA" id="ARBA00022833"/>
    </source>
</evidence>
<evidence type="ECO:0000313" key="6">
    <source>
        <dbReference type="EMBL" id="KAH3822007.1"/>
    </source>
</evidence>
<evidence type="ECO:0000259" key="5">
    <source>
        <dbReference type="PROSITE" id="PS50089"/>
    </source>
</evidence>